<dbReference type="EMBL" id="CABPRU010000014">
    <property type="protein sequence ID" value="VVE43178.1"/>
    <property type="molecule type" value="Genomic_DNA"/>
</dbReference>
<proteinExistence type="predicted"/>
<gene>
    <name evidence="1" type="ORF">PTE31013_04285</name>
</gene>
<protein>
    <submittedName>
        <fullName evidence="1">Uncharacterized protein</fullName>
    </submittedName>
</protein>
<dbReference type="Proteomes" id="UP000334380">
    <property type="component" value="Unassembled WGS sequence"/>
</dbReference>
<name>A0A5E4Y480_9BURK</name>
<keyword evidence="2" id="KW-1185">Reference proteome</keyword>
<sequence>MEMFESDLRAFVSQHLAAMRAEMVANTMQTKATGEAMKGLIEVF</sequence>
<accession>A0A5E4Y480</accession>
<reference evidence="1 2" key="1">
    <citation type="submission" date="2019-08" db="EMBL/GenBank/DDBJ databases">
        <authorList>
            <person name="Peeters C."/>
        </authorList>
    </citation>
    <scope>NUCLEOTIDE SEQUENCE [LARGE SCALE GENOMIC DNA]</scope>
    <source>
        <strain evidence="1 2">LMG 31013</strain>
    </source>
</reference>
<organism evidence="1 2">
    <name type="scientific">Pandoraea terrigena</name>
    <dbReference type="NCBI Taxonomy" id="2508292"/>
    <lineage>
        <taxon>Bacteria</taxon>
        <taxon>Pseudomonadati</taxon>
        <taxon>Pseudomonadota</taxon>
        <taxon>Betaproteobacteria</taxon>
        <taxon>Burkholderiales</taxon>
        <taxon>Burkholderiaceae</taxon>
        <taxon>Pandoraea</taxon>
    </lineage>
</organism>
<dbReference type="AlphaFoldDB" id="A0A5E4Y480"/>
<evidence type="ECO:0000313" key="1">
    <source>
        <dbReference type="EMBL" id="VVE43178.1"/>
    </source>
</evidence>
<evidence type="ECO:0000313" key="2">
    <source>
        <dbReference type="Proteomes" id="UP000334380"/>
    </source>
</evidence>